<evidence type="ECO:0000313" key="2">
    <source>
        <dbReference type="EMBL" id="GGE57120.1"/>
    </source>
</evidence>
<keyword evidence="1" id="KW-0175">Coiled coil</keyword>
<reference evidence="2" key="1">
    <citation type="journal article" date="2014" name="Int. J. Syst. Evol. Microbiol.">
        <title>Complete genome sequence of Corynebacterium casei LMG S-19264T (=DSM 44701T), isolated from a smear-ripened cheese.</title>
        <authorList>
            <consortium name="US DOE Joint Genome Institute (JGI-PGF)"/>
            <person name="Walter F."/>
            <person name="Albersmeier A."/>
            <person name="Kalinowski J."/>
            <person name="Ruckert C."/>
        </authorList>
    </citation>
    <scope>NUCLEOTIDE SEQUENCE</scope>
    <source>
        <strain evidence="2">CGMCC 1.12698</strain>
    </source>
</reference>
<evidence type="ECO:0000256" key="1">
    <source>
        <dbReference type="SAM" id="Coils"/>
    </source>
</evidence>
<dbReference type="AlphaFoldDB" id="A0A917AK87"/>
<dbReference type="RefSeq" id="WP_188386804.1">
    <property type="nucleotide sequence ID" value="NZ_BMFK01000001.1"/>
</dbReference>
<sequence>MLDQEWFIQVLTRKDLAILCNDFKVRVQGFQRSLNNAPVNLLKAAMREALNNGIKRKKNNALVFEEMLKKIVKEVREKCPYLDKLRFEEFIVRVEVDSNILNYETIAVAIFDYPHEYQNNKEKMIENFRNKMYIFNGLSEELSRPVIEKINFLVEEVNLESECYTLLKKFERDNLSSQQNNLYKKIHGKVKTEEQTFKLLTEIDKPNQYVVITVFLLHGNNYKEDKYKFLLEFCIKKIQEYYLERCKHKIVKMQGEKLDYERKNISLNRQIETLNSQYEEKEKYNTCIEEKLSVAVNIGKELQQKHNQLEEIIRQNEPLQMFFLRLVTENQFIIITKDYEEFIHTPFEAVTISPLNFKKQLLNNQNHKFKEQIIFVTRVSFRTGRDWFNFKQTLNDNQLVFEEIGHYEIYYYIKEIVEYLNRKEILVYADEV</sequence>
<evidence type="ECO:0000313" key="3">
    <source>
        <dbReference type="Proteomes" id="UP000605259"/>
    </source>
</evidence>
<keyword evidence="3" id="KW-1185">Reference proteome</keyword>
<name>A0A917AK87_9BACI</name>
<protein>
    <submittedName>
        <fullName evidence="2">Uncharacterized protein</fullName>
    </submittedName>
</protein>
<reference evidence="2" key="2">
    <citation type="submission" date="2020-09" db="EMBL/GenBank/DDBJ databases">
        <authorList>
            <person name="Sun Q."/>
            <person name="Zhou Y."/>
        </authorList>
    </citation>
    <scope>NUCLEOTIDE SEQUENCE</scope>
    <source>
        <strain evidence="2">CGMCC 1.12698</strain>
    </source>
</reference>
<dbReference type="EMBL" id="BMFK01000001">
    <property type="protein sequence ID" value="GGE57120.1"/>
    <property type="molecule type" value="Genomic_DNA"/>
</dbReference>
<gene>
    <name evidence="2" type="ORF">GCM10007140_04310</name>
</gene>
<accession>A0A917AK87</accession>
<proteinExistence type="predicted"/>
<feature type="coiled-coil region" evidence="1">
    <location>
        <begin position="243"/>
        <end position="291"/>
    </location>
</feature>
<organism evidence="2 3">
    <name type="scientific">Priestia taiwanensis</name>
    <dbReference type="NCBI Taxonomy" id="1347902"/>
    <lineage>
        <taxon>Bacteria</taxon>
        <taxon>Bacillati</taxon>
        <taxon>Bacillota</taxon>
        <taxon>Bacilli</taxon>
        <taxon>Bacillales</taxon>
        <taxon>Bacillaceae</taxon>
        <taxon>Priestia</taxon>
    </lineage>
</organism>
<dbReference type="Proteomes" id="UP000605259">
    <property type="component" value="Unassembled WGS sequence"/>
</dbReference>
<comment type="caution">
    <text evidence="2">The sequence shown here is derived from an EMBL/GenBank/DDBJ whole genome shotgun (WGS) entry which is preliminary data.</text>
</comment>